<evidence type="ECO:0000313" key="3">
    <source>
        <dbReference type="EMBL" id="ORY27564.1"/>
    </source>
</evidence>
<protein>
    <submittedName>
        <fullName evidence="3">Uncharacterized protein</fullName>
    </submittedName>
</protein>
<keyword evidence="4" id="KW-1185">Reference proteome</keyword>
<gene>
    <name evidence="3" type="ORF">BCR33DRAFT_22570</name>
</gene>
<feature type="coiled-coil region" evidence="1">
    <location>
        <begin position="163"/>
        <end position="228"/>
    </location>
</feature>
<keyword evidence="1" id="KW-0175">Coiled coil</keyword>
<feature type="compositionally biased region" description="Pro residues" evidence="2">
    <location>
        <begin position="35"/>
        <end position="45"/>
    </location>
</feature>
<feature type="compositionally biased region" description="Low complexity" evidence="2">
    <location>
        <begin position="1"/>
        <end position="15"/>
    </location>
</feature>
<dbReference type="Proteomes" id="UP000193642">
    <property type="component" value="Unassembled WGS sequence"/>
</dbReference>
<proteinExistence type="predicted"/>
<comment type="caution">
    <text evidence="3">The sequence shown here is derived from an EMBL/GenBank/DDBJ whole genome shotgun (WGS) entry which is preliminary data.</text>
</comment>
<name>A0A1Y2AYM2_9FUNG</name>
<evidence type="ECO:0000256" key="2">
    <source>
        <dbReference type="SAM" id="MobiDB-lite"/>
    </source>
</evidence>
<evidence type="ECO:0000256" key="1">
    <source>
        <dbReference type="SAM" id="Coils"/>
    </source>
</evidence>
<sequence length="234" mass="26063">MTLPTTTTTTILTSPSPSPSPSPSSSASAPQHPLLQPPLIPPPIPTQFHRPKPFLHSFPSLFRKPEPPLLNYPMKRSPLRCEINISNEEEEDEQAPPPSEKPQLQPSIQLQLQSPPPEKNSLLPPLPPSAPPQLQAQQSPIPHPKKDYIHIPLADYTLLTTTSIHLQAKVNRLEEQNRLLQAELASLKRRRVDDDDSGSEGCEVVGGREEVEKRVAKNKEREKEAQDLLSSLLF</sequence>
<dbReference type="EMBL" id="MCGO01000101">
    <property type="protein sequence ID" value="ORY27564.1"/>
    <property type="molecule type" value="Genomic_DNA"/>
</dbReference>
<feature type="compositionally biased region" description="Low complexity" evidence="2">
    <location>
        <begin position="23"/>
        <end position="34"/>
    </location>
</feature>
<feature type="compositionally biased region" description="Pro residues" evidence="2">
    <location>
        <begin position="114"/>
        <end position="131"/>
    </location>
</feature>
<evidence type="ECO:0000313" key="4">
    <source>
        <dbReference type="Proteomes" id="UP000193642"/>
    </source>
</evidence>
<organism evidence="3 4">
    <name type="scientific">Rhizoclosmatium globosum</name>
    <dbReference type="NCBI Taxonomy" id="329046"/>
    <lineage>
        <taxon>Eukaryota</taxon>
        <taxon>Fungi</taxon>
        <taxon>Fungi incertae sedis</taxon>
        <taxon>Chytridiomycota</taxon>
        <taxon>Chytridiomycota incertae sedis</taxon>
        <taxon>Chytridiomycetes</taxon>
        <taxon>Chytridiales</taxon>
        <taxon>Chytriomycetaceae</taxon>
        <taxon>Rhizoclosmatium</taxon>
    </lineage>
</organism>
<accession>A0A1Y2AYM2</accession>
<feature type="region of interest" description="Disordered" evidence="2">
    <location>
        <begin position="1"/>
        <end position="145"/>
    </location>
</feature>
<dbReference type="OrthoDB" id="10667532at2759"/>
<feature type="compositionally biased region" description="Low complexity" evidence="2">
    <location>
        <begin position="102"/>
        <end position="113"/>
    </location>
</feature>
<reference evidence="3 4" key="1">
    <citation type="submission" date="2016-07" db="EMBL/GenBank/DDBJ databases">
        <title>Pervasive Adenine N6-methylation of Active Genes in Fungi.</title>
        <authorList>
            <consortium name="DOE Joint Genome Institute"/>
            <person name="Mondo S.J."/>
            <person name="Dannebaum R.O."/>
            <person name="Kuo R.C."/>
            <person name="Labutti K."/>
            <person name="Haridas S."/>
            <person name="Kuo A."/>
            <person name="Salamov A."/>
            <person name="Ahrendt S.R."/>
            <person name="Lipzen A."/>
            <person name="Sullivan W."/>
            <person name="Andreopoulos W.B."/>
            <person name="Clum A."/>
            <person name="Lindquist E."/>
            <person name="Daum C."/>
            <person name="Ramamoorthy G.K."/>
            <person name="Gryganskyi A."/>
            <person name="Culley D."/>
            <person name="Magnuson J.K."/>
            <person name="James T.Y."/>
            <person name="O'Malley M.A."/>
            <person name="Stajich J.E."/>
            <person name="Spatafora J.W."/>
            <person name="Visel A."/>
            <person name="Grigoriev I.V."/>
        </authorList>
    </citation>
    <scope>NUCLEOTIDE SEQUENCE [LARGE SCALE GENOMIC DNA]</scope>
    <source>
        <strain evidence="3 4">JEL800</strain>
    </source>
</reference>
<dbReference type="AlphaFoldDB" id="A0A1Y2AYM2"/>